<dbReference type="EMBL" id="UZAD01000897">
    <property type="protein sequence ID" value="VDN84526.1"/>
    <property type="molecule type" value="Genomic_DNA"/>
</dbReference>
<feature type="transmembrane region" description="Helical" evidence="1">
    <location>
        <begin position="47"/>
        <end position="66"/>
    </location>
</feature>
<protein>
    <submittedName>
        <fullName evidence="4">Ovule protein</fullName>
    </submittedName>
</protein>
<proteinExistence type="predicted"/>
<reference evidence="2 3" key="2">
    <citation type="submission" date="2018-11" db="EMBL/GenBank/DDBJ databases">
        <authorList>
            <consortium name="Pathogen Informatics"/>
        </authorList>
    </citation>
    <scope>NUCLEOTIDE SEQUENCE [LARGE SCALE GENOMIC DNA]</scope>
</reference>
<dbReference type="AlphaFoldDB" id="A0A0N4T589"/>
<organism evidence="4">
    <name type="scientific">Brugia pahangi</name>
    <name type="common">Filarial nematode worm</name>
    <dbReference type="NCBI Taxonomy" id="6280"/>
    <lineage>
        <taxon>Eukaryota</taxon>
        <taxon>Metazoa</taxon>
        <taxon>Ecdysozoa</taxon>
        <taxon>Nematoda</taxon>
        <taxon>Chromadorea</taxon>
        <taxon>Rhabditida</taxon>
        <taxon>Spirurina</taxon>
        <taxon>Spiruromorpha</taxon>
        <taxon>Filarioidea</taxon>
        <taxon>Onchocercidae</taxon>
        <taxon>Brugia</taxon>
    </lineage>
</organism>
<reference evidence="4" key="1">
    <citation type="submission" date="2017-02" db="UniProtKB">
        <authorList>
            <consortium name="WormBaseParasite"/>
        </authorList>
    </citation>
    <scope>IDENTIFICATION</scope>
</reference>
<keyword evidence="1" id="KW-0472">Membrane</keyword>
<evidence type="ECO:0000256" key="1">
    <source>
        <dbReference type="SAM" id="Phobius"/>
    </source>
</evidence>
<gene>
    <name evidence="2" type="ORF">BPAG_LOCUS3340</name>
</gene>
<evidence type="ECO:0000313" key="2">
    <source>
        <dbReference type="EMBL" id="VDN84526.1"/>
    </source>
</evidence>
<accession>A0A0N4T589</accession>
<evidence type="ECO:0000313" key="4">
    <source>
        <dbReference type="WBParaSite" id="BPAG_0000337001-mRNA-1"/>
    </source>
</evidence>
<keyword evidence="1" id="KW-0812">Transmembrane</keyword>
<keyword evidence="3" id="KW-1185">Reference proteome</keyword>
<keyword evidence="1" id="KW-1133">Transmembrane helix</keyword>
<dbReference type="WBParaSite" id="BPAG_0000337001-mRNA-1">
    <property type="protein sequence ID" value="BPAG_0000337001-mRNA-1"/>
    <property type="gene ID" value="BPAG_0000337001"/>
</dbReference>
<evidence type="ECO:0000313" key="3">
    <source>
        <dbReference type="Proteomes" id="UP000278627"/>
    </source>
</evidence>
<dbReference type="Proteomes" id="UP000278627">
    <property type="component" value="Unassembled WGS sequence"/>
</dbReference>
<name>A0A0N4T589_BRUPA</name>
<sequence length="68" mass="7824">MQQNMISYGQNPGLSLLESVVGHLDYSSPLNIYIKNAHLYLMKIRTIVFLFKVLSMVKYVPILILLQL</sequence>